<evidence type="ECO:0000256" key="2">
    <source>
        <dbReference type="ARBA" id="ARBA00013194"/>
    </source>
</evidence>
<dbReference type="EMBL" id="GITU01002255">
    <property type="protein sequence ID" value="MBC1170958.1"/>
    <property type="molecule type" value="Transcribed_RNA"/>
</dbReference>
<evidence type="ECO:0000256" key="5">
    <source>
        <dbReference type="ARBA" id="ARBA00023110"/>
    </source>
</evidence>
<name>A0A7G3AGJ7_LUTLO</name>
<dbReference type="InterPro" id="IPR029000">
    <property type="entry name" value="Cyclophilin-like_dom_sf"/>
</dbReference>
<dbReference type="EC" id="5.2.1.8" evidence="2"/>
<feature type="region of interest" description="Disordered" evidence="8">
    <location>
        <begin position="1"/>
        <end position="27"/>
    </location>
</feature>
<organism evidence="10">
    <name type="scientific">Lutzomyia longipalpis</name>
    <name type="common">Sand fly</name>
    <dbReference type="NCBI Taxonomy" id="7200"/>
    <lineage>
        <taxon>Eukaryota</taxon>
        <taxon>Metazoa</taxon>
        <taxon>Ecdysozoa</taxon>
        <taxon>Arthropoda</taxon>
        <taxon>Hexapoda</taxon>
        <taxon>Insecta</taxon>
        <taxon>Pterygota</taxon>
        <taxon>Neoptera</taxon>
        <taxon>Endopterygota</taxon>
        <taxon>Diptera</taxon>
        <taxon>Nematocera</taxon>
        <taxon>Psychodoidea</taxon>
        <taxon>Psychodidae</taxon>
        <taxon>Lutzomyia</taxon>
        <taxon>Lutzomyia</taxon>
    </lineage>
</organism>
<dbReference type="InterPro" id="IPR044666">
    <property type="entry name" value="Cyclophilin_A-like"/>
</dbReference>
<dbReference type="InterPro" id="IPR001680">
    <property type="entry name" value="WD40_rpt"/>
</dbReference>
<evidence type="ECO:0000256" key="7">
    <source>
        <dbReference type="PROSITE-ProRule" id="PRU00221"/>
    </source>
</evidence>
<dbReference type="PRINTS" id="PR00153">
    <property type="entry name" value="CSAPPISMRASE"/>
</dbReference>
<dbReference type="InterPro" id="IPR002130">
    <property type="entry name" value="Cyclophilin-type_PPIase_dom"/>
</dbReference>
<keyword evidence="3 7" id="KW-0853">WD repeat</keyword>
<dbReference type="SMART" id="SM00320">
    <property type="entry name" value="WD40"/>
    <property type="match status" value="4"/>
</dbReference>
<dbReference type="PANTHER" id="PTHR45625:SF4">
    <property type="entry name" value="PEPTIDYLPROLYL ISOMERASE DOMAIN AND WD REPEAT-CONTAINING PROTEIN 1"/>
    <property type="match status" value="1"/>
</dbReference>
<keyword evidence="4" id="KW-0677">Repeat</keyword>
<sequence length="609" mass="69041">MSKNSSNTSSSEQEVSEVSEASEVTTKRRKLDHEDLYLADLPNSESYEKSYMHRDTVSHVVTTKTDFIITASIDGHIKFWKKIEEGIEFVKHFRSHLGAITSVSVDCQGNLLATASMDKSIKVYDVPNFDMINMIKVDYVPRCTEWTYSGSDVISSLMVTDADSNLIFVYDAKGDHKLLYTFDKLHTAPVIILRYNPVYEVVISVDVKGILEYRTGPKGEFTFPSKIVSFNSKLDTSLFEFAKQKTIVSSLEFSEDGKKFATLSLDRMVRVFAFLSGRLLRVFDESLARFSERHQEHPRLPNMEFGRRMANEKDLEKSDKLSQANVIFDRSGHFILYSTMLGIKLVNIDTNKCVKILGSSDNIRPLHISLYQGKIRRTKGAITFEQEASENPTLQSIANDSTLFTTAYKKQRFYLYSRRSPLYVQNSERDIFNEKPSKEDIISVSDAQSSQVIYDNATIHTTMGDIYIKLFGNLCPKTVENFCTHSKNGYYNGHIFHRIIKGFMIQTGDPTGTGTGGKSIWGSDFQDEFVATLKHNKPYTVSMANAGPNTNGSQFFITVLPTPWLDNKHTVFGRVLKGMEIVQNICNVKTSPKTDKPYDDIKIVSIKLH</sequence>
<dbReference type="PROSITE" id="PS50082">
    <property type="entry name" value="WD_REPEATS_2"/>
    <property type="match status" value="1"/>
</dbReference>
<evidence type="ECO:0000256" key="3">
    <source>
        <dbReference type="ARBA" id="ARBA00022574"/>
    </source>
</evidence>
<feature type="domain" description="PPIase cyclophilin-type" evidence="9">
    <location>
        <begin position="453"/>
        <end position="608"/>
    </location>
</feature>
<dbReference type="Pfam" id="PF00160">
    <property type="entry name" value="Pro_isomerase"/>
    <property type="match status" value="1"/>
</dbReference>
<feature type="repeat" description="WD" evidence="7">
    <location>
        <begin position="93"/>
        <end position="134"/>
    </location>
</feature>
<feature type="compositionally biased region" description="Low complexity" evidence="8">
    <location>
        <begin position="1"/>
        <end position="24"/>
    </location>
</feature>
<dbReference type="PROSITE" id="PS50294">
    <property type="entry name" value="WD_REPEATS_REGION"/>
    <property type="match status" value="1"/>
</dbReference>
<dbReference type="FunFam" id="2.40.100.10:FF:000003">
    <property type="entry name" value="Peptidylprolyl isomerase domain and WD repeat-containing 1"/>
    <property type="match status" value="1"/>
</dbReference>
<dbReference type="PROSITE" id="PS50072">
    <property type="entry name" value="CSA_PPIASE_2"/>
    <property type="match status" value="1"/>
</dbReference>
<dbReference type="Gene3D" id="2.40.100.10">
    <property type="entry name" value="Cyclophilin-like"/>
    <property type="match status" value="1"/>
</dbReference>
<evidence type="ECO:0000259" key="9">
    <source>
        <dbReference type="PROSITE" id="PS50072"/>
    </source>
</evidence>
<evidence type="ECO:0000256" key="8">
    <source>
        <dbReference type="SAM" id="MobiDB-lite"/>
    </source>
</evidence>
<accession>A0A7G3AGJ7</accession>
<dbReference type="GO" id="GO:0003755">
    <property type="term" value="F:peptidyl-prolyl cis-trans isomerase activity"/>
    <property type="evidence" value="ECO:0007669"/>
    <property type="project" value="UniProtKB-KW"/>
</dbReference>
<evidence type="ECO:0000256" key="4">
    <source>
        <dbReference type="ARBA" id="ARBA00022737"/>
    </source>
</evidence>
<keyword evidence="5" id="KW-0697">Rotamase</keyword>
<dbReference type="InterPro" id="IPR036322">
    <property type="entry name" value="WD40_repeat_dom_sf"/>
</dbReference>
<dbReference type="InterPro" id="IPR015943">
    <property type="entry name" value="WD40/YVTN_repeat-like_dom_sf"/>
</dbReference>
<evidence type="ECO:0000256" key="1">
    <source>
        <dbReference type="ARBA" id="ARBA00000971"/>
    </source>
</evidence>
<dbReference type="SUPFAM" id="SSF50978">
    <property type="entry name" value="WD40 repeat-like"/>
    <property type="match status" value="1"/>
</dbReference>
<dbReference type="GO" id="GO:0005634">
    <property type="term" value="C:nucleus"/>
    <property type="evidence" value="ECO:0007669"/>
    <property type="project" value="UniProtKB-ARBA"/>
</dbReference>
<keyword evidence="6 10" id="KW-0413">Isomerase</keyword>
<proteinExistence type="predicted"/>
<dbReference type="SUPFAM" id="SSF50891">
    <property type="entry name" value="Cyclophilin-like"/>
    <property type="match status" value="1"/>
</dbReference>
<dbReference type="Gene3D" id="2.130.10.10">
    <property type="entry name" value="YVTN repeat-like/Quinoprotein amine dehydrogenase"/>
    <property type="match status" value="2"/>
</dbReference>
<protein>
    <recommendedName>
        <fullName evidence="2">peptidylprolyl isomerase</fullName>
        <ecNumber evidence="2">5.2.1.8</ecNumber>
    </recommendedName>
</protein>
<dbReference type="AlphaFoldDB" id="A0A7G3AGJ7"/>
<comment type="catalytic activity">
    <reaction evidence="1">
        <text>[protein]-peptidylproline (omega=180) = [protein]-peptidylproline (omega=0)</text>
        <dbReference type="Rhea" id="RHEA:16237"/>
        <dbReference type="Rhea" id="RHEA-COMP:10747"/>
        <dbReference type="Rhea" id="RHEA-COMP:10748"/>
        <dbReference type="ChEBI" id="CHEBI:83833"/>
        <dbReference type="ChEBI" id="CHEBI:83834"/>
        <dbReference type="EC" id="5.2.1.8"/>
    </reaction>
</comment>
<dbReference type="VEuPathDB" id="VectorBase:LLONM1_003336"/>
<reference evidence="10" key="1">
    <citation type="journal article" date="2020" name="BMC">
        <title>Leishmania infection induces a limited differential gene expression in the sand fly midgut.</title>
        <authorList>
            <person name="Coutinho-Abreu I.V."/>
            <person name="Serafim T.D."/>
            <person name="Meneses C."/>
            <person name="Kamhawi S."/>
            <person name="Oliveira F."/>
            <person name="Valenzuela J.G."/>
        </authorList>
    </citation>
    <scope>NUCLEOTIDE SEQUENCE</scope>
    <source>
        <strain evidence="10">Jacobina</strain>
        <tissue evidence="10">Midgut</tissue>
    </source>
</reference>
<dbReference type="Pfam" id="PF00400">
    <property type="entry name" value="WD40"/>
    <property type="match status" value="2"/>
</dbReference>
<evidence type="ECO:0000256" key="6">
    <source>
        <dbReference type="ARBA" id="ARBA00023235"/>
    </source>
</evidence>
<dbReference type="PANTHER" id="PTHR45625">
    <property type="entry name" value="PEPTIDYL-PROLYL CIS-TRANS ISOMERASE-RELATED"/>
    <property type="match status" value="1"/>
</dbReference>
<evidence type="ECO:0000313" key="10">
    <source>
        <dbReference type="EMBL" id="MBC1170958.1"/>
    </source>
</evidence>